<protein>
    <submittedName>
        <fullName evidence="1">Uncharacterized protein</fullName>
    </submittedName>
</protein>
<name>A0ABU9SIH2_9BURK</name>
<sequence length="178" mass="19420">MLVSASRCPVKGEKYFIQWYDFGAAEAAKGYVSMRLSLMLRRTVVSTALASNAVYAHEIGASLDCRSGSHEFIQQLLAKQEIDPRPMKTSADLVNAYRPRQKQSLTALGFKVQAVFGSDPDDGTFRQAAEGSGAQRQIYGVAVMAGEDAVRERLRQIDSTATVKVVMPLVISAVVCEK</sequence>
<organism evidence="1 2">
    <name type="scientific">Paraburkholderia guartelaensis</name>
    <dbReference type="NCBI Taxonomy" id="2546446"/>
    <lineage>
        <taxon>Bacteria</taxon>
        <taxon>Pseudomonadati</taxon>
        <taxon>Pseudomonadota</taxon>
        <taxon>Betaproteobacteria</taxon>
        <taxon>Burkholderiales</taxon>
        <taxon>Burkholderiaceae</taxon>
        <taxon>Paraburkholderia</taxon>
    </lineage>
</organism>
<reference evidence="1 2" key="1">
    <citation type="submission" date="2024-01" db="EMBL/GenBank/DDBJ databases">
        <title>The diversity of rhizobia nodulating Mimosa spp. in eleven states of Brazil covering several biomes is determined by host plant, location, and edaphic factors.</title>
        <authorList>
            <person name="Rouws L."/>
            <person name="Barauna A."/>
            <person name="Beukes C."/>
            <person name="De Faria S.M."/>
            <person name="Gross E."/>
            <person name="Dos Reis Junior F.B."/>
            <person name="Simon M."/>
            <person name="Maluk M."/>
            <person name="Odee D.W."/>
            <person name="Kenicer G."/>
            <person name="Young J.P.W."/>
            <person name="Reis V.M."/>
            <person name="Zilli J."/>
            <person name="James E.K."/>
        </authorList>
    </citation>
    <scope>NUCLEOTIDE SEQUENCE [LARGE SCALE GENOMIC DNA]</scope>
    <source>
        <strain evidence="1 2">JPY164</strain>
    </source>
</reference>
<comment type="caution">
    <text evidence="1">The sequence shown here is derived from an EMBL/GenBank/DDBJ whole genome shotgun (WGS) entry which is preliminary data.</text>
</comment>
<evidence type="ECO:0000313" key="2">
    <source>
        <dbReference type="Proteomes" id="UP001390669"/>
    </source>
</evidence>
<proteinExistence type="predicted"/>
<evidence type="ECO:0000313" key="1">
    <source>
        <dbReference type="EMBL" id="MEM5451163.1"/>
    </source>
</evidence>
<gene>
    <name evidence="1" type="ORF">VSR33_27145</name>
</gene>
<dbReference type="EMBL" id="JAYMRW010000013">
    <property type="protein sequence ID" value="MEM5451163.1"/>
    <property type="molecule type" value="Genomic_DNA"/>
</dbReference>
<accession>A0ABU9SIH2</accession>
<keyword evidence="2" id="KW-1185">Reference proteome</keyword>
<dbReference type="Proteomes" id="UP001390669">
    <property type="component" value="Unassembled WGS sequence"/>
</dbReference>
<dbReference type="RefSeq" id="WP_406953465.1">
    <property type="nucleotide sequence ID" value="NZ_JAYMRW010000013.1"/>
</dbReference>